<dbReference type="EMBL" id="CAFBQQ010000053">
    <property type="protein sequence ID" value="CAB5062765.1"/>
    <property type="molecule type" value="Genomic_DNA"/>
</dbReference>
<gene>
    <name evidence="1" type="ORF">UFOPK4358_00468</name>
</gene>
<name>A0A6J7UA83_9ZZZZ</name>
<sequence length="48" mass="4800">MTSLTTEFGEPLIGKSLPANLLTSSNAICHAAASPIGSASASMPIRIA</sequence>
<organism evidence="1">
    <name type="scientific">freshwater metagenome</name>
    <dbReference type="NCBI Taxonomy" id="449393"/>
    <lineage>
        <taxon>unclassified sequences</taxon>
        <taxon>metagenomes</taxon>
        <taxon>ecological metagenomes</taxon>
    </lineage>
</organism>
<accession>A0A6J7UA83</accession>
<protein>
    <submittedName>
        <fullName evidence="1">Unannotated protein</fullName>
    </submittedName>
</protein>
<evidence type="ECO:0000313" key="1">
    <source>
        <dbReference type="EMBL" id="CAB5062765.1"/>
    </source>
</evidence>
<proteinExistence type="predicted"/>
<reference evidence="1" key="1">
    <citation type="submission" date="2020-05" db="EMBL/GenBank/DDBJ databases">
        <authorList>
            <person name="Chiriac C."/>
            <person name="Salcher M."/>
            <person name="Ghai R."/>
            <person name="Kavagutti S V."/>
        </authorList>
    </citation>
    <scope>NUCLEOTIDE SEQUENCE</scope>
</reference>
<dbReference type="AlphaFoldDB" id="A0A6J7UA83"/>